<keyword evidence="2" id="KW-1185">Reference proteome</keyword>
<organism evidence="1 2">
    <name type="scientific">Amphritea atlantica</name>
    <dbReference type="NCBI Taxonomy" id="355243"/>
    <lineage>
        <taxon>Bacteria</taxon>
        <taxon>Pseudomonadati</taxon>
        <taxon>Pseudomonadota</taxon>
        <taxon>Gammaproteobacteria</taxon>
        <taxon>Oceanospirillales</taxon>
        <taxon>Oceanospirillaceae</taxon>
        <taxon>Amphritea</taxon>
    </lineage>
</organism>
<evidence type="ECO:0000313" key="1">
    <source>
        <dbReference type="EMBL" id="SEQ48911.1"/>
    </source>
</evidence>
<dbReference type="Pfam" id="PF02831">
    <property type="entry name" value="gpW"/>
    <property type="match status" value="1"/>
</dbReference>
<dbReference type="EMBL" id="FOGB01000004">
    <property type="protein sequence ID" value="SEQ48911.1"/>
    <property type="molecule type" value="Genomic_DNA"/>
</dbReference>
<dbReference type="InterPro" id="IPR004174">
    <property type="entry name" value="GpW"/>
</dbReference>
<dbReference type="RefSeq" id="WP_091356493.1">
    <property type="nucleotide sequence ID" value="NZ_AP025284.1"/>
</dbReference>
<dbReference type="STRING" id="355243.SAMN03080615_01656"/>
<accession>A0A1H9GFP3</accession>
<dbReference type="Gene3D" id="3.30.1580.10">
    <property type="entry name" value="Head-to-tail joining protein W"/>
    <property type="match status" value="1"/>
</dbReference>
<protein>
    <submittedName>
        <fullName evidence="1">GpW protein</fullName>
    </submittedName>
</protein>
<dbReference type="OrthoDB" id="7021092at2"/>
<evidence type="ECO:0000313" key="2">
    <source>
        <dbReference type="Proteomes" id="UP000198749"/>
    </source>
</evidence>
<name>A0A1H9GFP3_9GAMM</name>
<dbReference type="AlphaFoldDB" id="A0A1H9GFP3"/>
<reference evidence="2" key="1">
    <citation type="submission" date="2016-10" db="EMBL/GenBank/DDBJ databases">
        <authorList>
            <person name="Varghese N."/>
            <person name="Submissions S."/>
        </authorList>
    </citation>
    <scope>NUCLEOTIDE SEQUENCE [LARGE SCALE GENOMIC DNA]</scope>
    <source>
        <strain evidence="2">DSM 18887</strain>
    </source>
</reference>
<dbReference type="SUPFAM" id="SSF64210">
    <property type="entry name" value="Head-to-tail joining protein W, gpW"/>
    <property type="match status" value="1"/>
</dbReference>
<dbReference type="GO" id="GO:0019058">
    <property type="term" value="P:viral life cycle"/>
    <property type="evidence" value="ECO:0007669"/>
    <property type="project" value="InterPro"/>
</dbReference>
<gene>
    <name evidence="1" type="ORF">SAMN03080615_01656</name>
</gene>
<sequence>MATQSQLDEARAAKHALLTGRKAVKVQKDGRSVEYTAVNLPDLEKYIQSLETQLGVTQLRRPMGVFL</sequence>
<dbReference type="Proteomes" id="UP000198749">
    <property type="component" value="Unassembled WGS sequence"/>
</dbReference>
<dbReference type="InterPro" id="IPR036626">
    <property type="entry name" value="GpW_sf"/>
</dbReference>
<proteinExistence type="predicted"/>